<sequence>MFPSNITPMLQNGVDPGEPAFLTPYLEKGEIDKARQVSLVSDLRGIPIKSYSGLLTVNETYNSNMYFWFFPAQVNPADAPVLLWLQGGPGGSSLFGLFVEHGPYTVLEDGTLTRKNVTWNEKYSMLYIDNPVGTGFSFTKDDRGYATNEVDVGVNLYKALVQFFQIYPEFQKNEFYVTGESYAGKYVPAISYRIHLENPTAKVKINFKGMAIGDGLCDPETMMSHYAPFMFSIGTLDENQRDYFQNLSDIAVQYIKAGRYMDAFKIFDELLNGDETTGPPFYQRATGSTDYYNFLRIKSPDSYNYYNNLLADPSVRKAIHVGNLTYNDGSKVEKMLINDVMQSVKPWISVLLDNYKVMIYNGQLDIIIAVPLTEAWLQTVPWSGLEKYKSVERNIWNCTLCGGEIAGYYRQVENFYQVIVLGAGHILPHDQPLRGYEMIQRFVENRSFS</sequence>
<dbReference type="PANTHER" id="PTHR11802:SF472">
    <property type="entry name" value="SERINE CARBOXYPEPTIDASE CPVL-RELATED"/>
    <property type="match status" value="1"/>
</dbReference>
<keyword evidence="6" id="KW-0325">Glycoprotein</keyword>
<protein>
    <recommendedName>
        <fullName evidence="7">Carboxypeptidase</fullName>
        <ecNumber evidence="7">3.4.16.-</ecNumber>
    </recommendedName>
</protein>
<dbReference type="Gene3D" id="3.40.50.1820">
    <property type="entry name" value="alpha/beta hydrolase"/>
    <property type="match status" value="1"/>
</dbReference>
<evidence type="ECO:0000256" key="3">
    <source>
        <dbReference type="ARBA" id="ARBA00022670"/>
    </source>
</evidence>
<dbReference type="PRINTS" id="PR00724">
    <property type="entry name" value="CRBOXYPTASEC"/>
</dbReference>
<evidence type="ECO:0000313" key="8">
    <source>
        <dbReference type="EMBL" id="KAK6165919.1"/>
    </source>
</evidence>
<evidence type="ECO:0000256" key="1">
    <source>
        <dbReference type="ARBA" id="ARBA00009431"/>
    </source>
</evidence>
<proteinExistence type="inferred from homology"/>
<dbReference type="PROSITE" id="PS00131">
    <property type="entry name" value="CARBOXYPEPT_SER_SER"/>
    <property type="match status" value="1"/>
</dbReference>
<dbReference type="Pfam" id="PF00450">
    <property type="entry name" value="Peptidase_S10"/>
    <property type="match status" value="1"/>
</dbReference>
<dbReference type="EMBL" id="JAZGQO010000021">
    <property type="protein sequence ID" value="KAK6165919.1"/>
    <property type="molecule type" value="Genomic_DNA"/>
</dbReference>
<dbReference type="SUPFAM" id="SSF53474">
    <property type="entry name" value="alpha/beta-Hydrolases"/>
    <property type="match status" value="1"/>
</dbReference>
<dbReference type="GO" id="GO:0004185">
    <property type="term" value="F:serine-type carboxypeptidase activity"/>
    <property type="evidence" value="ECO:0007669"/>
    <property type="project" value="UniProtKB-UniRule"/>
</dbReference>
<evidence type="ECO:0000256" key="5">
    <source>
        <dbReference type="ARBA" id="ARBA00022801"/>
    </source>
</evidence>
<name>A0AAN8IXY0_PATCE</name>
<dbReference type="InterPro" id="IPR001563">
    <property type="entry name" value="Peptidase_S10"/>
</dbReference>
<keyword evidence="2 7" id="KW-0121">Carboxypeptidase</keyword>
<evidence type="ECO:0000313" key="9">
    <source>
        <dbReference type="Proteomes" id="UP001347796"/>
    </source>
</evidence>
<evidence type="ECO:0000256" key="7">
    <source>
        <dbReference type="RuleBase" id="RU361156"/>
    </source>
</evidence>
<comment type="caution">
    <text evidence="8">The sequence shown here is derived from an EMBL/GenBank/DDBJ whole genome shotgun (WGS) entry which is preliminary data.</text>
</comment>
<keyword evidence="4" id="KW-0732">Signal</keyword>
<evidence type="ECO:0000256" key="6">
    <source>
        <dbReference type="ARBA" id="ARBA00023180"/>
    </source>
</evidence>
<dbReference type="GO" id="GO:0006508">
    <property type="term" value="P:proteolysis"/>
    <property type="evidence" value="ECO:0007669"/>
    <property type="project" value="UniProtKB-KW"/>
</dbReference>
<evidence type="ECO:0000256" key="2">
    <source>
        <dbReference type="ARBA" id="ARBA00022645"/>
    </source>
</evidence>
<dbReference type="InterPro" id="IPR018202">
    <property type="entry name" value="Ser_caboxypep_ser_AS"/>
</dbReference>
<keyword evidence="9" id="KW-1185">Reference proteome</keyword>
<dbReference type="EC" id="3.4.16.-" evidence="7"/>
<dbReference type="Proteomes" id="UP001347796">
    <property type="component" value="Unassembled WGS sequence"/>
</dbReference>
<organism evidence="8 9">
    <name type="scientific">Patella caerulea</name>
    <name type="common">Rayed Mediterranean limpet</name>
    <dbReference type="NCBI Taxonomy" id="87958"/>
    <lineage>
        <taxon>Eukaryota</taxon>
        <taxon>Metazoa</taxon>
        <taxon>Spiralia</taxon>
        <taxon>Lophotrochozoa</taxon>
        <taxon>Mollusca</taxon>
        <taxon>Gastropoda</taxon>
        <taxon>Patellogastropoda</taxon>
        <taxon>Patelloidea</taxon>
        <taxon>Patellidae</taxon>
        <taxon>Patella</taxon>
    </lineage>
</organism>
<dbReference type="PANTHER" id="PTHR11802">
    <property type="entry name" value="SERINE PROTEASE FAMILY S10 SERINE CARBOXYPEPTIDASE"/>
    <property type="match status" value="1"/>
</dbReference>
<accession>A0AAN8IXY0</accession>
<keyword evidence="5 7" id="KW-0378">Hydrolase</keyword>
<dbReference type="AlphaFoldDB" id="A0AAN8IXY0"/>
<gene>
    <name evidence="8" type="ORF">SNE40_022730</name>
</gene>
<comment type="similarity">
    <text evidence="1 7">Belongs to the peptidase S10 family.</text>
</comment>
<reference evidence="8 9" key="1">
    <citation type="submission" date="2024-01" db="EMBL/GenBank/DDBJ databases">
        <title>The genome of the rayed Mediterranean limpet Patella caerulea (Linnaeus, 1758).</title>
        <authorList>
            <person name="Anh-Thu Weber A."/>
            <person name="Halstead-Nussloch G."/>
        </authorList>
    </citation>
    <scope>NUCLEOTIDE SEQUENCE [LARGE SCALE GENOMIC DNA]</scope>
    <source>
        <strain evidence="8">AATW-2023a</strain>
        <tissue evidence="8">Whole specimen</tissue>
    </source>
</reference>
<dbReference type="InterPro" id="IPR029058">
    <property type="entry name" value="AB_hydrolase_fold"/>
</dbReference>
<evidence type="ECO:0000256" key="4">
    <source>
        <dbReference type="ARBA" id="ARBA00022729"/>
    </source>
</evidence>
<keyword evidence="3 7" id="KW-0645">Protease</keyword>
<dbReference type="FunFam" id="3.40.50.1820:FF:000096">
    <property type="entry name" value="Carboxypeptidase vitellogenic-like"/>
    <property type="match status" value="1"/>
</dbReference>